<dbReference type="RefSeq" id="WP_074294635.1">
    <property type="nucleotide sequence ID" value="NZ_FSRU01000001.1"/>
</dbReference>
<dbReference type="Pfam" id="PF07484">
    <property type="entry name" value="Collar"/>
    <property type="match status" value="1"/>
</dbReference>
<dbReference type="Proteomes" id="UP000185151">
    <property type="component" value="Unassembled WGS sequence"/>
</dbReference>
<feature type="domain" description="Phage tail collar" evidence="1">
    <location>
        <begin position="7"/>
        <end position="63"/>
    </location>
</feature>
<dbReference type="AlphaFoldDB" id="A0A1N6H4I8"/>
<keyword evidence="3" id="KW-1185">Reference proteome</keyword>
<reference evidence="2 3" key="1">
    <citation type="submission" date="2016-11" db="EMBL/GenBank/DDBJ databases">
        <authorList>
            <person name="Jaros S."/>
            <person name="Januszkiewicz K."/>
            <person name="Wedrychowicz H."/>
        </authorList>
    </citation>
    <scope>NUCLEOTIDE SEQUENCE [LARGE SCALE GENOMIC DNA]</scope>
    <source>
        <strain evidence="2 3">GAS95</strain>
    </source>
</reference>
<dbReference type="SUPFAM" id="SSF88874">
    <property type="entry name" value="Receptor-binding domain of short tail fibre protein gp12"/>
    <property type="match status" value="1"/>
</dbReference>
<protein>
    <submittedName>
        <fullName evidence="2">Microcystin-dependent protein</fullName>
    </submittedName>
</protein>
<evidence type="ECO:0000313" key="3">
    <source>
        <dbReference type="Proteomes" id="UP000185151"/>
    </source>
</evidence>
<gene>
    <name evidence="2" type="ORF">SAMN05444165_1164</name>
</gene>
<dbReference type="OrthoDB" id="9810174at2"/>
<proteinExistence type="predicted"/>
<evidence type="ECO:0000259" key="1">
    <source>
        <dbReference type="Pfam" id="PF07484"/>
    </source>
</evidence>
<name>A0A1N6H4I8_9BURK</name>
<dbReference type="Gene3D" id="3.90.1340.10">
    <property type="entry name" value="Phage tail collar domain"/>
    <property type="match status" value="1"/>
</dbReference>
<dbReference type="EMBL" id="FSRU01000001">
    <property type="protein sequence ID" value="SIO14731.1"/>
    <property type="molecule type" value="Genomic_DNA"/>
</dbReference>
<accession>A0A1N6H4I8</accession>
<dbReference type="InterPro" id="IPR037053">
    <property type="entry name" value="Phage_tail_collar_dom_sf"/>
</dbReference>
<dbReference type="InterPro" id="IPR011083">
    <property type="entry name" value="Phage_tail_collar_dom"/>
</dbReference>
<organism evidence="2 3">
    <name type="scientific">Paraburkholderia phenazinium</name>
    <dbReference type="NCBI Taxonomy" id="60549"/>
    <lineage>
        <taxon>Bacteria</taxon>
        <taxon>Pseudomonadati</taxon>
        <taxon>Pseudomonadota</taxon>
        <taxon>Betaproteobacteria</taxon>
        <taxon>Burkholderiales</taxon>
        <taxon>Burkholderiaceae</taxon>
        <taxon>Paraburkholderia</taxon>
    </lineage>
</organism>
<sequence length="202" mass="20091">MSDPYLGEIRMVGFNFAPQNWALCQGQLMSISQNNALFALLGTFYGGNGTTNFGLPDLQGRSPVGVGAGNGLSPITVGELSGNESVALTLNQLPSHTHTATATGGTASAAISIPATTTNTGEGATPGNTTVLGPIAAGGRPGTLYSTSAANTTLAPFNASVTGPAPTVTVGLTGGSTPVALRNPYLGITFIIALSGVFPPRG</sequence>
<evidence type="ECO:0000313" key="2">
    <source>
        <dbReference type="EMBL" id="SIO14731.1"/>
    </source>
</evidence>